<dbReference type="Pfam" id="PF13516">
    <property type="entry name" value="LRR_6"/>
    <property type="match status" value="3"/>
</dbReference>
<evidence type="ECO:0000256" key="1">
    <source>
        <dbReference type="SAM" id="MobiDB-lite"/>
    </source>
</evidence>
<feature type="compositionally biased region" description="Basic and acidic residues" evidence="1">
    <location>
        <begin position="225"/>
        <end position="256"/>
    </location>
</feature>
<evidence type="ECO:0000313" key="2">
    <source>
        <dbReference type="EMBL" id="CAD2218393.1"/>
    </source>
</evidence>
<dbReference type="PANTHER" id="PTHR24114:SF2">
    <property type="entry name" value="F-BOX DOMAIN-CONTAINING PROTEIN-RELATED"/>
    <property type="match status" value="1"/>
</dbReference>
<dbReference type="SMART" id="SM00368">
    <property type="entry name" value="LRR_RI"/>
    <property type="match status" value="3"/>
</dbReference>
<dbReference type="VEuPathDB" id="TriTrypDB:ADEAN_000588100"/>
<protein>
    <submittedName>
        <fullName evidence="2">Leucine Rich repeat, putative</fullName>
    </submittedName>
</protein>
<dbReference type="InterPro" id="IPR052394">
    <property type="entry name" value="LRR-containing"/>
</dbReference>
<dbReference type="Proteomes" id="UP000515908">
    <property type="component" value="Chromosome 11"/>
</dbReference>
<evidence type="ECO:0000313" key="3">
    <source>
        <dbReference type="Proteomes" id="UP000515908"/>
    </source>
</evidence>
<feature type="region of interest" description="Disordered" evidence="1">
    <location>
        <begin position="220"/>
        <end position="256"/>
    </location>
</feature>
<dbReference type="InterPro" id="IPR032675">
    <property type="entry name" value="LRR_dom_sf"/>
</dbReference>
<dbReference type="PANTHER" id="PTHR24114">
    <property type="entry name" value="LEUCINE RICH REPEAT FAMILY PROTEIN"/>
    <property type="match status" value="1"/>
</dbReference>
<feature type="compositionally biased region" description="Basic residues" evidence="1">
    <location>
        <begin position="297"/>
        <end position="307"/>
    </location>
</feature>
<dbReference type="OrthoDB" id="120976at2759"/>
<reference evidence="2 3" key="1">
    <citation type="submission" date="2020-08" db="EMBL/GenBank/DDBJ databases">
        <authorList>
            <person name="Newling K."/>
            <person name="Davey J."/>
            <person name="Forrester S."/>
        </authorList>
    </citation>
    <scope>NUCLEOTIDE SEQUENCE [LARGE SCALE GENOMIC DNA]</scope>
    <source>
        <strain evidence="3">Crithidia deanei Carvalho (ATCC PRA-265)</strain>
    </source>
</reference>
<dbReference type="SUPFAM" id="SSF52047">
    <property type="entry name" value="RNI-like"/>
    <property type="match status" value="1"/>
</dbReference>
<dbReference type="InterPro" id="IPR001611">
    <property type="entry name" value="Leu-rich_rpt"/>
</dbReference>
<dbReference type="Gene3D" id="3.80.10.10">
    <property type="entry name" value="Ribonuclease Inhibitor"/>
    <property type="match status" value="1"/>
</dbReference>
<sequence>MEAQTVATTSYDDAIAVLNIVEPDPETKVLKPRLRPSEEAALLVEKYNNPTPPWGKKISLAGSLLGKEKCLVIGRKLLLNSTVTFLDLSMCDMRDAAPEFFRCVARNNTLKHLSVNANYIGDEGAIAAAPSLLRLEELHLCSNQITDKGVDALCDVLRKSETMKTLTLRENQISVHGICKLIGALECVDELYSDSLKAVLAEHIAVGKTDEVADNVNEEVATSNEDNKTDEAPSELDKNNEEKQPEDSQTPKKEAEHPFNTVLYTLWIQGNPGWNNEAQTILNTILAKRVPQPPKLPGKKKSKKAKK</sequence>
<gene>
    <name evidence="2" type="ORF">ADEAN_000588100</name>
</gene>
<organism evidence="2 3">
    <name type="scientific">Angomonas deanei</name>
    <dbReference type="NCBI Taxonomy" id="59799"/>
    <lineage>
        <taxon>Eukaryota</taxon>
        <taxon>Discoba</taxon>
        <taxon>Euglenozoa</taxon>
        <taxon>Kinetoplastea</taxon>
        <taxon>Metakinetoplastina</taxon>
        <taxon>Trypanosomatida</taxon>
        <taxon>Trypanosomatidae</taxon>
        <taxon>Strigomonadinae</taxon>
        <taxon>Angomonas</taxon>
    </lineage>
</organism>
<name>A0A7G2CI77_9TRYP</name>
<proteinExistence type="predicted"/>
<dbReference type="AlphaFoldDB" id="A0A7G2CI77"/>
<accession>A0A7G2CI77</accession>
<keyword evidence="3" id="KW-1185">Reference proteome</keyword>
<dbReference type="EMBL" id="LR877155">
    <property type="protein sequence ID" value="CAD2218393.1"/>
    <property type="molecule type" value="Genomic_DNA"/>
</dbReference>
<feature type="region of interest" description="Disordered" evidence="1">
    <location>
        <begin position="287"/>
        <end position="307"/>
    </location>
</feature>